<evidence type="ECO:0000313" key="2">
    <source>
        <dbReference type="Proteomes" id="UP000239001"/>
    </source>
</evidence>
<dbReference type="InterPro" id="IPR012334">
    <property type="entry name" value="Pectin_lyas_fold"/>
</dbReference>
<dbReference type="NCBIfam" id="NF041518">
    <property type="entry name" value="choice_anch_Q"/>
    <property type="match status" value="1"/>
</dbReference>
<dbReference type="RefSeq" id="WP_106454957.1">
    <property type="nucleotide sequence ID" value="NZ_PXOH01000001.1"/>
</dbReference>
<comment type="caution">
    <text evidence="1">The sequence shown here is derived from an EMBL/GenBank/DDBJ whole genome shotgun (WGS) entry which is preliminary data.</text>
</comment>
<dbReference type="InterPro" id="IPR011050">
    <property type="entry name" value="Pectin_lyase_fold/virulence"/>
</dbReference>
<dbReference type="InterPro" id="IPR059226">
    <property type="entry name" value="Choice_anch_Q_dom"/>
</dbReference>
<sequence length="690" mass="72801">MINQGGNDQMLLLDDSSTILYNETNFLTESVNKNQENDLDTNSVQNVPTVGQTIEFTPAQIPNVEVLALATSAPITLQGSPIIYVRQGAGGSGTSWADAYGDLQTAINNASFGSEIWVAAGVYVPTGTGDRAASFSLKDGIEIYGGFGGFETDFSQRNIAGNVTYLSGDIGVVGNNSDNSYHVVTAINIPNKAVLDGFTITGGNANQQNFNDDGGGIFSRTGRTTYSNLIITGNRANDRGGGVYTDNTQDQFNNVVILANQAGQGGGIFIDDMVTSDGTSNSTISLTNSILSQNSASVIGGGIRAFRTTLTLFGTVFDRNASISDGGGISFSATNVNATNSTFSNNTSQNKDGAINVISGSLTATNSIFWGNQAPTNSQFATTRPELITNSIVQGGLAGSASVFNIDPLFVDAANGNLSLQAGSPAINIGNNAAVPTNVVNDVAGLPRIFGGFVDLGAYEFFAFDPASYAASNPNDLIRYYIDSGYSLAALTNHYLQYGRFEGRLTDTFDEFRYIASSYPGGDLIGAFGNKPIAGAIDSAGATLHYINHGWSEGRSTTSFDPARYINSWSDLVNAPFIGTNTLAGTQHFITNGFAEGRDPNLFDAARYIASSYTIGGDLIKAFHYDLEAGSNHYLKFGRNENRSLTDFNPAAYLANPSNADIAANPYFGTLTGATQHYIQFGFAEGRSVA</sequence>
<dbReference type="Gene3D" id="2.160.20.10">
    <property type="entry name" value="Single-stranded right-handed beta-helix, Pectin lyase-like"/>
    <property type="match status" value="1"/>
</dbReference>
<gene>
    <name evidence="1" type="ORF">C7H19_00675</name>
</gene>
<organism evidence="1 2">
    <name type="scientific">Aphanothece hegewaldii CCALA 016</name>
    <dbReference type="NCBI Taxonomy" id="2107694"/>
    <lineage>
        <taxon>Bacteria</taxon>
        <taxon>Bacillati</taxon>
        <taxon>Cyanobacteriota</taxon>
        <taxon>Cyanophyceae</taxon>
        <taxon>Oscillatoriophycideae</taxon>
        <taxon>Chroococcales</taxon>
        <taxon>Aphanothecaceae</taxon>
        <taxon>Aphanothece</taxon>
    </lineage>
</organism>
<dbReference type="AlphaFoldDB" id="A0A2T1M3C9"/>
<accession>A0A2T1M3C9</accession>
<dbReference type="SUPFAM" id="SSF51126">
    <property type="entry name" value="Pectin lyase-like"/>
    <property type="match status" value="1"/>
</dbReference>
<reference evidence="1 2" key="2">
    <citation type="submission" date="2018-03" db="EMBL/GenBank/DDBJ databases">
        <authorList>
            <person name="Keele B.F."/>
        </authorList>
    </citation>
    <scope>NUCLEOTIDE SEQUENCE [LARGE SCALE GENOMIC DNA]</scope>
    <source>
        <strain evidence="1 2">CCALA 016</strain>
    </source>
</reference>
<protein>
    <recommendedName>
        <fullName evidence="3">Right handed beta helix domain-containing protein</fullName>
    </recommendedName>
</protein>
<dbReference type="EMBL" id="PXOH01000001">
    <property type="protein sequence ID" value="PSF39335.1"/>
    <property type="molecule type" value="Genomic_DNA"/>
</dbReference>
<evidence type="ECO:0008006" key="3">
    <source>
        <dbReference type="Google" id="ProtNLM"/>
    </source>
</evidence>
<dbReference type="OrthoDB" id="499945at2"/>
<evidence type="ECO:0000313" key="1">
    <source>
        <dbReference type="EMBL" id="PSF39335.1"/>
    </source>
</evidence>
<reference evidence="1 2" key="1">
    <citation type="submission" date="2018-03" db="EMBL/GenBank/DDBJ databases">
        <title>The ancient ancestry and fast evolution of plastids.</title>
        <authorList>
            <person name="Moore K.R."/>
            <person name="Magnabosco C."/>
            <person name="Momper L."/>
            <person name="Gold D.A."/>
            <person name="Bosak T."/>
            <person name="Fournier G.P."/>
        </authorList>
    </citation>
    <scope>NUCLEOTIDE SEQUENCE [LARGE SCALE GENOMIC DNA]</scope>
    <source>
        <strain evidence="1 2">CCALA 016</strain>
    </source>
</reference>
<keyword evidence="2" id="KW-1185">Reference proteome</keyword>
<dbReference type="Proteomes" id="UP000239001">
    <property type="component" value="Unassembled WGS sequence"/>
</dbReference>
<proteinExistence type="predicted"/>
<name>A0A2T1M3C9_9CHRO</name>